<organism evidence="2 3">
    <name type="scientific">Haloplanus litoreus</name>
    <dbReference type="NCBI Taxonomy" id="767515"/>
    <lineage>
        <taxon>Archaea</taxon>
        <taxon>Methanobacteriati</taxon>
        <taxon>Methanobacteriota</taxon>
        <taxon>Stenosarchaea group</taxon>
        <taxon>Halobacteria</taxon>
        <taxon>Halobacteriales</taxon>
        <taxon>Haloferacaceae</taxon>
        <taxon>Haloplanus</taxon>
    </lineage>
</organism>
<feature type="transmembrane region" description="Helical" evidence="1">
    <location>
        <begin position="30"/>
        <end position="51"/>
    </location>
</feature>
<dbReference type="EMBL" id="JBHTAT010000001">
    <property type="protein sequence ID" value="MFC7256741.1"/>
    <property type="molecule type" value="Genomic_DNA"/>
</dbReference>
<dbReference type="GeneID" id="96955135"/>
<dbReference type="RefSeq" id="WP_379706057.1">
    <property type="nucleotide sequence ID" value="NZ_JBHTAT010000001.1"/>
</dbReference>
<dbReference type="Proteomes" id="UP001596434">
    <property type="component" value="Unassembled WGS sequence"/>
</dbReference>
<reference evidence="2 3" key="1">
    <citation type="journal article" date="2019" name="Int. J. Syst. Evol. Microbiol.">
        <title>The Global Catalogue of Microorganisms (GCM) 10K type strain sequencing project: providing services to taxonomists for standard genome sequencing and annotation.</title>
        <authorList>
            <consortium name="The Broad Institute Genomics Platform"/>
            <consortium name="The Broad Institute Genome Sequencing Center for Infectious Disease"/>
            <person name="Wu L."/>
            <person name="Ma J."/>
        </authorList>
    </citation>
    <scope>NUCLEOTIDE SEQUENCE [LARGE SCALE GENOMIC DNA]</scope>
    <source>
        <strain evidence="2 3">GX21</strain>
    </source>
</reference>
<keyword evidence="3" id="KW-1185">Reference proteome</keyword>
<dbReference type="AlphaFoldDB" id="A0ABD6A275"/>
<proteinExistence type="predicted"/>
<evidence type="ECO:0000313" key="3">
    <source>
        <dbReference type="Proteomes" id="UP001596434"/>
    </source>
</evidence>
<sequence length="129" mass="14245">MGTIRALLAKADERIVRTVVSLERQESEHWWKGIPAGIALFLLTFGIIGAVPGAGLLASGIRYLFVFVLALAWGLLLLSVFLDAKYVREHSEWEPTVGLYLAVLLFFPFAGPLAGGVYLYNRHRFVGTP</sequence>
<keyword evidence="1" id="KW-0812">Transmembrane</keyword>
<keyword evidence="1" id="KW-1133">Transmembrane helix</keyword>
<feature type="transmembrane region" description="Helical" evidence="1">
    <location>
        <begin position="97"/>
        <end position="120"/>
    </location>
</feature>
<feature type="transmembrane region" description="Helical" evidence="1">
    <location>
        <begin position="63"/>
        <end position="82"/>
    </location>
</feature>
<name>A0ABD6A275_9EURY</name>
<evidence type="ECO:0000313" key="2">
    <source>
        <dbReference type="EMBL" id="MFC7256741.1"/>
    </source>
</evidence>
<keyword evidence="1" id="KW-0472">Membrane</keyword>
<evidence type="ECO:0008006" key="4">
    <source>
        <dbReference type="Google" id="ProtNLM"/>
    </source>
</evidence>
<comment type="caution">
    <text evidence="2">The sequence shown here is derived from an EMBL/GenBank/DDBJ whole genome shotgun (WGS) entry which is preliminary data.</text>
</comment>
<evidence type="ECO:0000256" key="1">
    <source>
        <dbReference type="SAM" id="Phobius"/>
    </source>
</evidence>
<protein>
    <recommendedName>
        <fullName evidence="4">Phospholipase_D-nuclease N-terminal</fullName>
    </recommendedName>
</protein>
<gene>
    <name evidence="2" type="ORF">ACFQKE_15755</name>
</gene>
<accession>A0ABD6A275</accession>